<dbReference type="InterPro" id="IPR018154">
    <property type="entry name" value="TLV/ENV_coat_polyprotein"/>
</dbReference>
<reference evidence="16" key="3">
    <citation type="submission" date="2025-09" db="UniProtKB">
        <authorList>
            <consortium name="Ensembl"/>
        </authorList>
    </citation>
    <scope>IDENTIFICATION</scope>
</reference>
<keyword evidence="7" id="KW-1043">Host membrane</keyword>
<evidence type="ECO:0000313" key="17">
    <source>
        <dbReference type="Proteomes" id="UP000265140"/>
    </source>
</evidence>
<evidence type="ECO:0000256" key="4">
    <source>
        <dbReference type="ARBA" id="ARBA00022511"/>
    </source>
</evidence>
<dbReference type="Proteomes" id="UP000265140">
    <property type="component" value="Chromosome 5"/>
</dbReference>
<dbReference type="PANTHER" id="PTHR10424:SF81">
    <property type="entry name" value="ERVV2 PROTEIN"/>
    <property type="match status" value="1"/>
</dbReference>
<keyword evidence="6 15" id="KW-0812">Transmembrane</keyword>
<evidence type="ECO:0000256" key="13">
    <source>
        <dbReference type="ARBA" id="ARBA00023288"/>
    </source>
</evidence>
<keyword evidence="10" id="KW-0564">Palmitate</keyword>
<dbReference type="Ensembl" id="ENSELUT00000088077.1">
    <property type="protein sequence ID" value="ENSELUP00000080239.1"/>
    <property type="gene ID" value="ENSELUG00000038790.1"/>
</dbReference>
<reference evidence="16 17" key="1">
    <citation type="submission" date="2020-02" db="EMBL/GenBank/DDBJ databases">
        <title>Esox lucius (northern pike) genome, fEsoLuc1, primary haplotype.</title>
        <authorList>
            <person name="Myers G."/>
            <person name="Karagic N."/>
            <person name="Meyer A."/>
            <person name="Pippel M."/>
            <person name="Reichard M."/>
            <person name="Winkler S."/>
            <person name="Tracey A."/>
            <person name="Sims Y."/>
            <person name="Howe K."/>
            <person name="Rhie A."/>
            <person name="Formenti G."/>
            <person name="Durbin R."/>
            <person name="Fedrigo O."/>
            <person name="Jarvis E.D."/>
        </authorList>
    </citation>
    <scope>NUCLEOTIDE SEQUENCE [LARGE SCALE GENOMIC DNA]</scope>
</reference>
<keyword evidence="13" id="KW-0449">Lipoprotein</keyword>
<gene>
    <name evidence="16" type="primary">ELP1</name>
</gene>
<feature type="compositionally biased region" description="Polar residues" evidence="14">
    <location>
        <begin position="283"/>
        <end position="295"/>
    </location>
</feature>
<keyword evidence="17" id="KW-1185">Reference proteome</keyword>
<evidence type="ECO:0000256" key="11">
    <source>
        <dbReference type="ARBA" id="ARBA00023157"/>
    </source>
</evidence>
<keyword evidence="8 15" id="KW-1133">Transmembrane helix</keyword>
<keyword evidence="4" id="KW-1032">Host cell membrane</keyword>
<evidence type="ECO:0000256" key="15">
    <source>
        <dbReference type="SAM" id="Phobius"/>
    </source>
</evidence>
<feature type="transmembrane region" description="Helical" evidence="15">
    <location>
        <begin position="874"/>
        <end position="898"/>
    </location>
</feature>
<comment type="subcellular location">
    <subcellularLocation>
        <location evidence="1">Host cell membrane</location>
        <topology evidence="1">Single-pass type I membrane protein</topology>
    </subcellularLocation>
    <subcellularLocation>
        <location evidence="2">Host endomembrane system</location>
        <topology evidence="2">Peripheral membrane protein</topology>
    </subcellularLocation>
    <subcellularLocation>
        <location evidence="3">Virion membrane</location>
        <topology evidence="3">Single-pass type I membrane protein</topology>
    </subcellularLocation>
</comment>
<protein>
    <submittedName>
        <fullName evidence="16">Uncharacterized protein</fullName>
    </submittedName>
</protein>
<evidence type="ECO:0000256" key="10">
    <source>
        <dbReference type="ARBA" id="ARBA00023139"/>
    </source>
</evidence>
<dbReference type="PANTHER" id="PTHR10424">
    <property type="entry name" value="VIRAL ENVELOPE PROTEIN"/>
    <property type="match status" value="1"/>
</dbReference>
<proteinExistence type="predicted"/>
<name>A0AAY5JVD3_ESOLU</name>
<dbReference type="GeneTree" id="ENSGT00530000064449"/>
<organism evidence="16 17">
    <name type="scientific">Esox lucius</name>
    <name type="common">Northern pike</name>
    <dbReference type="NCBI Taxonomy" id="8010"/>
    <lineage>
        <taxon>Eukaryota</taxon>
        <taxon>Metazoa</taxon>
        <taxon>Chordata</taxon>
        <taxon>Craniata</taxon>
        <taxon>Vertebrata</taxon>
        <taxon>Euteleostomi</taxon>
        <taxon>Actinopterygii</taxon>
        <taxon>Neopterygii</taxon>
        <taxon>Teleostei</taxon>
        <taxon>Protacanthopterygii</taxon>
        <taxon>Esociformes</taxon>
        <taxon>Esocidae</taxon>
        <taxon>Esox</taxon>
    </lineage>
</organism>
<evidence type="ECO:0000256" key="9">
    <source>
        <dbReference type="ARBA" id="ARBA00023136"/>
    </source>
</evidence>
<feature type="region of interest" description="Disordered" evidence="14">
    <location>
        <begin position="84"/>
        <end position="106"/>
    </location>
</feature>
<evidence type="ECO:0000256" key="2">
    <source>
        <dbReference type="ARBA" id="ARBA00004531"/>
    </source>
</evidence>
<dbReference type="Pfam" id="PF00429">
    <property type="entry name" value="TLV_coat"/>
    <property type="match status" value="1"/>
</dbReference>
<dbReference type="Gene3D" id="1.10.287.210">
    <property type="match status" value="1"/>
</dbReference>
<evidence type="ECO:0000313" key="16">
    <source>
        <dbReference type="Ensembl" id="ENSELUP00000080239.1"/>
    </source>
</evidence>
<dbReference type="SUPFAM" id="SSF58069">
    <property type="entry name" value="Virus ectodomain"/>
    <property type="match status" value="1"/>
</dbReference>
<evidence type="ECO:0000256" key="6">
    <source>
        <dbReference type="ARBA" id="ARBA00022692"/>
    </source>
</evidence>
<keyword evidence="9 15" id="KW-0472">Membrane</keyword>
<evidence type="ECO:0000256" key="5">
    <source>
        <dbReference type="ARBA" id="ARBA00022581"/>
    </source>
</evidence>
<evidence type="ECO:0000256" key="1">
    <source>
        <dbReference type="ARBA" id="ARBA00004402"/>
    </source>
</evidence>
<feature type="region of interest" description="Disordered" evidence="14">
    <location>
        <begin position="283"/>
        <end position="302"/>
    </location>
</feature>
<reference evidence="16" key="2">
    <citation type="submission" date="2025-08" db="UniProtKB">
        <authorList>
            <consortium name="Ensembl"/>
        </authorList>
    </citation>
    <scope>IDENTIFICATION</scope>
</reference>
<keyword evidence="5" id="KW-0945">Host-virus interaction</keyword>
<sequence>MRRMRMLIFQAGVKAKRGKAWHPQHQRNWYLSRRSLSPAERNQTWEWRMLMLSLLLTALGLWSVLQIPGENVQTTTEQILQLVPPQKRPKGGHARPTPVGDNTLPLVSPTLTNKISFISDSSSPDTDLDRRNEVCTAALLAGILPHRLVIADVEITVYINTVGFGTKNEAIWLGRVEESREQWNVVGSSRKGECGPQEREKDQRVKYLVRCSQRKCTVNVTASVTRAEAELLFERVKPTLSKKERGWGKRSGEGWGLAWDRELGSTDPETSLLWRRPRAVSVQDGSRVNTTTQNVKRGKRENRSWSVLEAREVRMPVKARDEAQRTITVHSQSGKTLCSWADSVSYGRGTWSSGECVITVHETRGKWDITVQHNNEHQLSLQLTIARFPDGTKSYPIAWWNPDEGGSGEESPPPVALGKEPLGPASRAGRQATPGATAGWSWLPVPTVEQALLEVPTQSPTVRVEDDHIEVFKKYGWYRWAQYTARQHEMEDCLICSRAGLANMVVVPIKEGWQSCLKEKFELWKNGTDDNRLYKPCAATCLAWLGNKKLQNEMRNSRSRLETTVECQELNIRISKTIAEHTLPEGDVKILGRHECYYATGTVKVGHFLKCKTLINLNKGELNIAQSGKEFTLAQRRGVRSIYLDQDQAIADIFWICGGGKLRPVLPKGWSGTCARVRVAQDVSIIPRVFSSPEEVQQTEETLVKSRVRRAYTPDPVVVIDAIGQPRGIPNEFKARSEITSGLESIFLWITPNKNTEWINYIYYNQQRFINYTDAALTALGEQLRATSKMAWQNRQALDWILAERGGVCIMFGEQCCTFIPNNTAPDGTFTQAMVKLKRLRQEVKDNAGRDAHAWDWLENSFGRWGAILTKAGIVMVIVLVLLALGSCCVIPLLKIYLTRTVNTQMLLQGTHDSDSDSNSPLVNPRAGHPGQYVNVNGAPCDMSGEPLYEQPTDPVARRHCSSSSLAGMKGLPNLNIPVMEAFVNQLYEEMGEVYVDVDKVNKSNSSDPPGSHALYDKTSRRHYPCPYRMDSCQYCSKECPAKEGHYHHPEPYNCALCQRGDCPLCAGKDCVPLNIDLLMGLTPNKVDVGTAD</sequence>
<keyword evidence="12" id="KW-0325">Glycoprotein</keyword>
<evidence type="ECO:0000256" key="7">
    <source>
        <dbReference type="ARBA" id="ARBA00022870"/>
    </source>
</evidence>
<dbReference type="AlphaFoldDB" id="A0AAY5JVD3"/>
<keyword evidence="11" id="KW-1015">Disulfide bond</keyword>
<evidence type="ECO:0000256" key="12">
    <source>
        <dbReference type="ARBA" id="ARBA00023180"/>
    </source>
</evidence>
<evidence type="ECO:0000256" key="3">
    <source>
        <dbReference type="ARBA" id="ARBA00004563"/>
    </source>
</evidence>
<evidence type="ECO:0000256" key="8">
    <source>
        <dbReference type="ARBA" id="ARBA00022989"/>
    </source>
</evidence>
<evidence type="ECO:0000256" key="14">
    <source>
        <dbReference type="SAM" id="MobiDB-lite"/>
    </source>
</evidence>
<accession>A0AAY5JVD3</accession>
<feature type="region of interest" description="Disordered" evidence="14">
    <location>
        <begin position="401"/>
        <end position="439"/>
    </location>
</feature>